<keyword evidence="3" id="KW-1185">Reference proteome</keyword>
<evidence type="ECO:0000313" key="3">
    <source>
        <dbReference type="Proteomes" id="UP000702209"/>
    </source>
</evidence>
<accession>A0ABS0CLJ1</accession>
<reference evidence="2 3" key="1">
    <citation type="submission" date="2020-10" db="EMBL/GenBank/DDBJ databases">
        <title>Identification of Nocardia species via Next-generation sequencing and recognition of intraspecies genetic diversity.</title>
        <authorList>
            <person name="Li P."/>
            <person name="Li P."/>
            <person name="Lu B."/>
        </authorList>
    </citation>
    <scope>NUCLEOTIDE SEQUENCE [LARGE SCALE GENOMIC DNA]</scope>
    <source>
        <strain evidence="2 3">BJ06-0157</strain>
    </source>
</reference>
<evidence type="ECO:0000256" key="1">
    <source>
        <dbReference type="ARBA" id="ARBA00022833"/>
    </source>
</evidence>
<dbReference type="RefSeq" id="WP_195128462.1">
    <property type="nucleotide sequence ID" value="NZ_JADLQX010000003.1"/>
</dbReference>
<dbReference type="InterPro" id="IPR024078">
    <property type="entry name" value="LmbE-like_dom_sf"/>
</dbReference>
<dbReference type="SUPFAM" id="SSF102588">
    <property type="entry name" value="LmbE-like"/>
    <property type="match status" value="1"/>
</dbReference>
<sequence length="266" mass="28798">MATVVAFHAHPDDETLLTGGTLAKLAAAGHRTVIVVATDGHMADLDGRKAVRLGELEDSAAALGVARVAHLGYADSGHGAVLYADPPDRVRFARADPEEAAERLAAILREENPGVLLSYDRNGGYGHRDHVRVHEVGKRAAELAGVSRVLDATLPRESYTRLVRLLERLRIPLRYDPATLATLYSPRSEITHRIDVGPFAAQRKTALSAHRSIIEGSSRFATIANALLHLPTPILARALHWEWFAEEGAAPPSNTPLDDILQPAPR</sequence>
<dbReference type="InterPro" id="IPR003737">
    <property type="entry name" value="GlcNAc_PI_deacetylase-related"/>
</dbReference>
<organism evidence="2 3">
    <name type="scientific">Nocardia amamiensis</name>
    <dbReference type="NCBI Taxonomy" id="404578"/>
    <lineage>
        <taxon>Bacteria</taxon>
        <taxon>Bacillati</taxon>
        <taxon>Actinomycetota</taxon>
        <taxon>Actinomycetes</taxon>
        <taxon>Mycobacteriales</taxon>
        <taxon>Nocardiaceae</taxon>
        <taxon>Nocardia</taxon>
    </lineage>
</organism>
<evidence type="ECO:0000313" key="2">
    <source>
        <dbReference type="EMBL" id="MBF6297116.1"/>
    </source>
</evidence>
<gene>
    <name evidence="2" type="ORF">IU459_06110</name>
</gene>
<dbReference type="PANTHER" id="PTHR12993">
    <property type="entry name" value="N-ACETYLGLUCOSAMINYL-PHOSPHATIDYLINOSITOL DE-N-ACETYLASE-RELATED"/>
    <property type="match status" value="1"/>
</dbReference>
<keyword evidence="1" id="KW-0862">Zinc</keyword>
<name>A0ABS0CLJ1_9NOCA</name>
<dbReference type="Proteomes" id="UP000702209">
    <property type="component" value="Unassembled WGS sequence"/>
</dbReference>
<dbReference type="Gene3D" id="3.40.50.10320">
    <property type="entry name" value="LmbE-like"/>
    <property type="match status" value="1"/>
</dbReference>
<dbReference type="EMBL" id="JADLQX010000003">
    <property type="protein sequence ID" value="MBF6297116.1"/>
    <property type="molecule type" value="Genomic_DNA"/>
</dbReference>
<dbReference type="PANTHER" id="PTHR12993:SF26">
    <property type="entry name" value="1D-MYO-INOSITOL 2-ACETAMIDO-2-DEOXY-ALPHA-D-GLUCOPYRANOSIDE DEACETYLASE"/>
    <property type="match status" value="1"/>
</dbReference>
<dbReference type="Pfam" id="PF02585">
    <property type="entry name" value="PIG-L"/>
    <property type="match status" value="1"/>
</dbReference>
<proteinExistence type="predicted"/>
<protein>
    <submittedName>
        <fullName evidence="2">PIG-L family deacetylase</fullName>
    </submittedName>
</protein>
<comment type="caution">
    <text evidence="2">The sequence shown here is derived from an EMBL/GenBank/DDBJ whole genome shotgun (WGS) entry which is preliminary data.</text>
</comment>